<reference evidence="1 2" key="1">
    <citation type="submission" date="2016-12" db="EMBL/GenBank/DDBJ databases">
        <title>Draft genome sequences of strains Salinicola socius SMB35, Salinicola sp. MH3R3-1 and Chromohalobacter sp. SMB17 from the Verkhnekamsk potash mining region of Russia.</title>
        <authorList>
            <person name="Mavrodi D.V."/>
            <person name="Olsson B.E."/>
            <person name="Korsakova E.S."/>
            <person name="Pyankova A."/>
            <person name="Mavrodi O.V."/>
            <person name="Plotnikova E.G."/>
        </authorList>
    </citation>
    <scope>NUCLEOTIDE SEQUENCE [LARGE SCALE GENOMIC DNA]</scope>
    <source>
        <strain evidence="1 2">SMB35</strain>
    </source>
</reference>
<feature type="non-terminal residue" evidence="1">
    <location>
        <position position="1"/>
    </location>
</feature>
<keyword evidence="2" id="KW-1185">Reference proteome</keyword>
<gene>
    <name evidence="1" type="ORF">BTW07_18875</name>
</gene>
<protein>
    <submittedName>
        <fullName evidence="1">Uncharacterized protein</fullName>
    </submittedName>
</protein>
<dbReference type="Proteomes" id="UP000186878">
    <property type="component" value="Unassembled WGS sequence"/>
</dbReference>
<dbReference type="EMBL" id="MSDO01000080">
    <property type="protein sequence ID" value="OLO02602.1"/>
    <property type="molecule type" value="Genomic_DNA"/>
</dbReference>
<sequence>QILVALGQFALDTVVLGFGFGHQVIAEALTIEVGHDIIARGGAILIGEGVDEVIEAIVDGLANATYGIEYGT</sequence>
<proteinExistence type="predicted"/>
<organism evidence="1 2">
    <name type="scientific">Salinicola socius</name>
    <dbReference type="NCBI Taxonomy" id="404433"/>
    <lineage>
        <taxon>Bacteria</taxon>
        <taxon>Pseudomonadati</taxon>
        <taxon>Pseudomonadota</taxon>
        <taxon>Gammaproteobacteria</taxon>
        <taxon>Oceanospirillales</taxon>
        <taxon>Halomonadaceae</taxon>
        <taxon>Salinicola</taxon>
    </lineage>
</organism>
<evidence type="ECO:0000313" key="2">
    <source>
        <dbReference type="Proteomes" id="UP000186878"/>
    </source>
</evidence>
<evidence type="ECO:0000313" key="1">
    <source>
        <dbReference type="EMBL" id="OLO02602.1"/>
    </source>
</evidence>
<comment type="caution">
    <text evidence="1">The sequence shown here is derived from an EMBL/GenBank/DDBJ whole genome shotgun (WGS) entry which is preliminary data.</text>
</comment>
<accession>A0A1Q8SMI0</accession>
<dbReference type="AlphaFoldDB" id="A0A1Q8SMI0"/>
<dbReference type="RefSeq" id="WP_158025903.1">
    <property type="nucleotide sequence ID" value="NZ_MSDO01000080.1"/>
</dbReference>
<name>A0A1Q8SMI0_9GAMM</name>